<dbReference type="PANTHER" id="PTHR33877">
    <property type="entry name" value="SLL1193 PROTEIN"/>
    <property type="match status" value="1"/>
</dbReference>
<sequence length="144" mass="16074">MGVVKTCRLCGRDKPAAQFLAGKAKRPSSACDACRKARAAQHRRKYYASLDPDKRHTLTQRKRAQEYGTEHEAYSRTAVFARWGHFCCYCDRWATHLDHVVPLSKGGADKESNMVPACADCNLSKGAKTLAEWAETFGPEPPPF</sequence>
<dbReference type="InterPro" id="IPR003615">
    <property type="entry name" value="HNH_nuc"/>
</dbReference>
<dbReference type="GO" id="GO:0008270">
    <property type="term" value="F:zinc ion binding"/>
    <property type="evidence" value="ECO:0007669"/>
    <property type="project" value="InterPro"/>
</dbReference>
<evidence type="ECO:0000313" key="3">
    <source>
        <dbReference type="Proteomes" id="UP000663581"/>
    </source>
</evidence>
<keyword evidence="3" id="KW-1185">Reference proteome</keyword>
<keyword evidence="2" id="KW-0255">Endonuclease</keyword>
<dbReference type="Pfam" id="PF01844">
    <property type="entry name" value="HNH"/>
    <property type="match status" value="1"/>
</dbReference>
<dbReference type="InterPro" id="IPR052892">
    <property type="entry name" value="NA-targeting_endonuclease"/>
</dbReference>
<dbReference type="Gene3D" id="1.10.30.50">
    <property type="match status" value="1"/>
</dbReference>
<reference evidence="2" key="1">
    <citation type="submission" date="2020-07" db="EMBL/GenBank/DDBJ databases">
        <title>Complete genome sequence of Streptomyces phage Shaeky.</title>
        <authorList>
            <person name="Shodrock S.L."/>
            <person name="Higbee T."/>
            <person name="Clark J.D."/>
            <person name="Hernandez I."/>
            <person name="Liu M."/>
            <person name="Burrowes B."/>
        </authorList>
    </citation>
    <scope>NUCLEOTIDE SEQUENCE</scope>
</reference>
<dbReference type="SMART" id="SM00507">
    <property type="entry name" value="HNHc"/>
    <property type="match status" value="1"/>
</dbReference>
<dbReference type="CDD" id="cd00085">
    <property type="entry name" value="HNHc"/>
    <property type="match status" value="1"/>
</dbReference>
<dbReference type="InterPro" id="IPR002711">
    <property type="entry name" value="HNH"/>
</dbReference>
<accession>A0A873WHU7</accession>
<organism evidence="2 3">
    <name type="scientific">Streptomyces phage Shaeky</name>
    <dbReference type="NCBI Taxonomy" id="2767586"/>
    <lineage>
        <taxon>Viruses</taxon>
        <taxon>Duplodnaviria</taxon>
        <taxon>Heunggongvirae</taxon>
        <taxon>Uroviricota</taxon>
        <taxon>Caudoviricetes</taxon>
        <taxon>Colingsworthviridae</taxon>
        <taxon>Shaekyvirus</taxon>
        <taxon>Shaekyvirus shaeky</taxon>
    </lineage>
</organism>
<name>A0A873WHU7_9CAUD</name>
<dbReference type="GO" id="GO:0003676">
    <property type="term" value="F:nucleic acid binding"/>
    <property type="evidence" value="ECO:0007669"/>
    <property type="project" value="InterPro"/>
</dbReference>
<evidence type="ECO:0000313" key="2">
    <source>
        <dbReference type="EMBL" id="QPB09718.1"/>
    </source>
</evidence>
<gene>
    <name evidence="2" type="ORF">CPT_Shaeky_031</name>
</gene>
<dbReference type="GO" id="GO:0004519">
    <property type="term" value="F:endonuclease activity"/>
    <property type="evidence" value="ECO:0007669"/>
    <property type="project" value="UniProtKB-KW"/>
</dbReference>
<protein>
    <submittedName>
        <fullName evidence="2">HNH endonuclease</fullName>
    </submittedName>
</protein>
<evidence type="ECO:0000259" key="1">
    <source>
        <dbReference type="SMART" id="SM00507"/>
    </source>
</evidence>
<feature type="domain" description="HNH nuclease" evidence="1">
    <location>
        <begin position="74"/>
        <end position="123"/>
    </location>
</feature>
<dbReference type="Proteomes" id="UP000663581">
    <property type="component" value="Segment"/>
</dbReference>
<dbReference type="PANTHER" id="PTHR33877:SF2">
    <property type="entry name" value="OS07G0170200 PROTEIN"/>
    <property type="match status" value="1"/>
</dbReference>
<keyword evidence="2" id="KW-0540">Nuclease</keyword>
<proteinExistence type="predicted"/>
<keyword evidence="2" id="KW-0378">Hydrolase</keyword>
<dbReference type="EMBL" id="MT701595">
    <property type="protein sequence ID" value="QPB09718.1"/>
    <property type="molecule type" value="Genomic_DNA"/>
</dbReference>